<dbReference type="Pfam" id="PF22505">
    <property type="entry name" value="RNase_J_b_CASP"/>
    <property type="match status" value="1"/>
</dbReference>
<dbReference type="PROSITE" id="PS01292">
    <property type="entry name" value="UPF0036"/>
    <property type="match status" value="1"/>
</dbReference>
<dbReference type="NCBIfam" id="TIGR00649">
    <property type="entry name" value="MG423"/>
    <property type="match status" value="1"/>
</dbReference>
<comment type="subcellular location">
    <subcellularLocation>
        <location evidence="9">Cytoplasm</location>
    </subcellularLocation>
</comment>
<accession>A0ABQ1V5Y7</accession>
<keyword evidence="8 9" id="KW-0694">RNA-binding</keyword>
<dbReference type="InterPro" id="IPR036866">
    <property type="entry name" value="RibonucZ/Hydroxyglut_hydro"/>
</dbReference>
<dbReference type="InterPro" id="IPR011108">
    <property type="entry name" value="RMMBL"/>
</dbReference>
<dbReference type="InterPro" id="IPR055132">
    <property type="entry name" value="RNase_J_b_CASP"/>
</dbReference>
<dbReference type="SUPFAM" id="SSF56281">
    <property type="entry name" value="Metallo-hydrolase/oxidoreductase"/>
    <property type="match status" value="1"/>
</dbReference>
<keyword evidence="13" id="KW-1185">Reference proteome</keyword>
<keyword evidence="9" id="KW-0698">rRNA processing</keyword>
<dbReference type="Gene3D" id="3.10.20.580">
    <property type="match status" value="1"/>
</dbReference>
<dbReference type="CDD" id="cd07714">
    <property type="entry name" value="RNaseJ_MBL-fold"/>
    <property type="match status" value="1"/>
</dbReference>
<feature type="binding site" evidence="9">
    <location>
        <begin position="502"/>
        <end position="506"/>
    </location>
    <ligand>
        <name>substrate</name>
    </ligand>
</feature>
<keyword evidence="4 9" id="KW-0255">Endonuclease</keyword>
<gene>
    <name evidence="9 12" type="primary">rnj</name>
    <name evidence="12" type="ORF">GCM10007298_40130</name>
</gene>
<dbReference type="InterPro" id="IPR030854">
    <property type="entry name" value="RNase_J_bac"/>
</dbReference>
<evidence type="ECO:0000256" key="6">
    <source>
        <dbReference type="ARBA" id="ARBA00022833"/>
    </source>
</evidence>
<evidence type="ECO:0000256" key="5">
    <source>
        <dbReference type="ARBA" id="ARBA00022801"/>
    </source>
</evidence>
<feature type="region of interest" description="Disordered" evidence="10">
    <location>
        <begin position="1"/>
        <end position="140"/>
    </location>
</feature>
<evidence type="ECO:0000256" key="4">
    <source>
        <dbReference type="ARBA" id="ARBA00022759"/>
    </source>
</evidence>
<evidence type="ECO:0000256" key="1">
    <source>
        <dbReference type="ARBA" id="ARBA00022490"/>
    </source>
</evidence>
<dbReference type="SMART" id="SM00849">
    <property type="entry name" value="Lactamase_B"/>
    <property type="match status" value="1"/>
</dbReference>
<comment type="function">
    <text evidence="9">An RNase that has 5'-3' exonuclease and possibly endonuclease activity. Involved in maturation of rRNA and in some organisms also mRNA maturation and/or decay.</text>
</comment>
<feature type="compositionally biased region" description="Low complexity" evidence="10">
    <location>
        <begin position="26"/>
        <end position="64"/>
    </location>
</feature>
<dbReference type="EC" id="3.1.-.-" evidence="9"/>
<feature type="domain" description="Metallo-beta-lactamase" evidence="11">
    <location>
        <begin position="159"/>
        <end position="353"/>
    </location>
</feature>
<dbReference type="InterPro" id="IPR001587">
    <property type="entry name" value="RNase_J_CS"/>
</dbReference>
<keyword evidence="5 9" id="KW-0378">Hydrolase</keyword>
<dbReference type="InterPro" id="IPR041636">
    <property type="entry name" value="RNase_J_C"/>
</dbReference>
<evidence type="ECO:0000256" key="10">
    <source>
        <dbReference type="SAM" id="MobiDB-lite"/>
    </source>
</evidence>
<proteinExistence type="inferred from homology"/>
<protein>
    <recommendedName>
        <fullName evidence="9">Ribonuclease J</fullName>
        <shortName evidence="9">RNase J</shortName>
        <ecNumber evidence="9">3.1.-.-</ecNumber>
    </recommendedName>
</protein>
<dbReference type="InterPro" id="IPR004613">
    <property type="entry name" value="RNase_J"/>
</dbReference>
<evidence type="ECO:0000256" key="8">
    <source>
        <dbReference type="ARBA" id="ARBA00022884"/>
    </source>
</evidence>
<dbReference type="PANTHER" id="PTHR43694">
    <property type="entry name" value="RIBONUCLEASE J"/>
    <property type="match status" value="1"/>
</dbReference>
<sequence length="699" mass="74454">MTETPNAGRRPRRAATRRSGPPEPTPEVTETAAPAAKAEPVVADAPVETQSSSSAPAEQSSAPSRSRRQKSASAKTAPEKSAPGKSAPAKGSGDRAPAKSSRSDNRKGGGNRRSEPGRDRSPRAASQPIGDATDRLGLPNKLPRGGLRVVALGGIGEIGRNMTVFEFDGKLLIVDCGVLFPEDQQPGVDLILPDFRYIEDRMDDVVAIVLTHGHEDHIGAVPFLLRLRADIPVIGSRFTLALLAAKCREHRQRPKLVQVTEGETSKYGPFALEYFAVNHSIPDALAIAIRTPAGLVLHTGDIKLDQLPLDGRLTDLAGFSRLGDEGVDLFLVDSTNAEVPGFVTPERNIGTVLDQVIGKAKQRVIVASFASHVHRIQQVVDVAAAHDRKVCFVGRSMVRNMQIAQELDYLRVPDGVVVEMDAAASLPDHRVVLVSTGSQGEPLSALSRMARGEHRQINIRADDLVVLASSLIPGNENSVFAVVNGLAKRGATVVTQQSAKVHVSGHASAGELLYLYNAVRPSNAMPVHGEWRHLRANAALAEATGVDPDRVVLAEDGVVVDLVDGRASIVGRVPVGFVFVDGLSVGDVGESTLSERLVLGEGGFIAITVVIDAADGTLVSTPEVSGRGFSDDPAALKEASDMIHTSLSELAAEGVTDTHRIAQMIRRSVGRWVADTYRRRPMIVPTVLSVNTDPAKKKR</sequence>
<feature type="compositionally biased region" description="Basic and acidic residues" evidence="10">
    <location>
        <begin position="92"/>
        <end position="122"/>
    </location>
</feature>
<reference evidence="13" key="1">
    <citation type="journal article" date="2019" name="Int. J. Syst. Evol. Microbiol.">
        <title>The Global Catalogue of Microorganisms (GCM) 10K type strain sequencing project: providing services to taxonomists for standard genome sequencing and annotation.</title>
        <authorList>
            <consortium name="The Broad Institute Genomics Platform"/>
            <consortium name="The Broad Institute Genome Sequencing Center for Infectious Disease"/>
            <person name="Wu L."/>
            <person name="Ma J."/>
        </authorList>
    </citation>
    <scope>NUCLEOTIDE SEQUENCE [LARGE SCALE GENOMIC DNA]</scope>
    <source>
        <strain evidence="13">CCM 7855</strain>
    </source>
</reference>
<dbReference type="HAMAP" id="MF_01491">
    <property type="entry name" value="RNase_J_bact"/>
    <property type="match status" value="1"/>
</dbReference>
<comment type="similarity">
    <text evidence="9">Belongs to the metallo-beta-lactamase superfamily. RNA-metabolizing metallo-beta-lactamase-like family. Bacterial RNase J subfamily.</text>
</comment>
<dbReference type="PANTHER" id="PTHR43694:SF1">
    <property type="entry name" value="RIBONUCLEASE J"/>
    <property type="match status" value="1"/>
</dbReference>
<evidence type="ECO:0000256" key="3">
    <source>
        <dbReference type="ARBA" id="ARBA00022723"/>
    </source>
</evidence>
<dbReference type="Pfam" id="PF17770">
    <property type="entry name" value="RNase_J_C"/>
    <property type="match status" value="1"/>
</dbReference>
<evidence type="ECO:0000256" key="9">
    <source>
        <dbReference type="HAMAP-Rule" id="MF_01491"/>
    </source>
</evidence>
<keyword evidence="7 9" id="KW-0269">Exonuclease</keyword>
<dbReference type="Proteomes" id="UP000632454">
    <property type="component" value="Unassembled WGS sequence"/>
</dbReference>
<comment type="caution">
    <text evidence="12">The sequence shown here is derived from an EMBL/GenBank/DDBJ whole genome shotgun (WGS) entry which is preliminary data.</text>
</comment>
<keyword evidence="3" id="KW-0479">Metal-binding</keyword>
<dbReference type="InterPro" id="IPR042173">
    <property type="entry name" value="RNase_J_2"/>
</dbReference>
<evidence type="ECO:0000313" key="13">
    <source>
        <dbReference type="Proteomes" id="UP000632454"/>
    </source>
</evidence>
<dbReference type="EMBL" id="BMCS01000003">
    <property type="protein sequence ID" value="GGF40390.1"/>
    <property type="molecule type" value="Genomic_DNA"/>
</dbReference>
<dbReference type="InterPro" id="IPR001279">
    <property type="entry name" value="Metallo-B-lactamas"/>
</dbReference>
<comment type="subunit">
    <text evidence="9">Homodimer, may be a subunit of the RNA degradosome.</text>
</comment>
<evidence type="ECO:0000256" key="2">
    <source>
        <dbReference type="ARBA" id="ARBA00022722"/>
    </source>
</evidence>
<evidence type="ECO:0000313" key="12">
    <source>
        <dbReference type="EMBL" id="GGF40390.1"/>
    </source>
</evidence>
<keyword evidence="1 9" id="KW-0963">Cytoplasm</keyword>
<organism evidence="12 13">
    <name type="scientific">Williamsia phyllosphaerae</name>
    <dbReference type="NCBI Taxonomy" id="885042"/>
    <lineage>
        <taxon>Bacteria</taxon>
        <taxon>Bacillati</taxon>
        <taxon>Actinomycetota</taxon>
        <taxon>Actinomycetes</taxon>
        <taxon>Mycobacteriales</taxon>
        <taxon>Nocardiaceae</taxon>
        <taxon>Williamsia</taxon>
    </lineage>
</organism>
<keyword evidence="2 9" id="KW-0540">Nuclease</keyword>
<evidence type="ECO:0000259" key="11">
    <source>
        <dbReference type="SMART" id="SM00849"/>
    </source>
</evidence>
<dbReference type="Pfam" id="PF00753">
    <property type="entry name" value="Lactamase_B"/>
    <property type="match status" value="1"/>
</dbReference>
<dbReference type="Gene3D" id="3.60.15.10">
    <property type="entry name" value="Ribonuclease Z/Hydroxyacylglutathione hydrolase-like"/>
    <property type="match status" value="1"/>
</dbReference>
<evidence type="ECO:0000256" key="7">
    <source>
        <dbReference type="ARBA" id="ARBA00022839"/>
    </source>
</evidence>
<name>A0ABQ1V5Y7_9NOCA</name>
<dbReference type="Gene3D" id="3.40.50.10710">
    <property type="entry name" value="Metallo-hydrolase/oxidoreductase"/>
    <property type="match status" value="1"/>
</dbReference>
<keyword evidence="6" id="KW-0862">Zinc</keyword>
<dbReference type="Pfam" id="PF07521">
    <property type="entry name" value="RMMBL"/>
    <property type="match status" value="1"/>
</dbReference>